<protein>
    <submittedName>
        <fullName evidence="1">Uncharacterized protein</fullName>
    </submittedName>
</protein>
<keyword evidence="2" id="KW-1185">Reference proteome</keyword>
<dbReference type="RefSeq" id="WP_138282247.1">
    <property type="nucleotide sequence ID" value="NZ_BMGE01000003.1"/>
</dbReference>
<accession>A0A5R9KBK0</accession>
<gene>
    <name evidence="1" type="ORF">FEM55_15440</name>
</gene>
<proteinExistence type="predicted"/>
<dbReference type="EMBL" id="VCEI01000025">
    <property type="protein sequence ID" value="TLU92138.1"/>
    <property type="molecule type" value="Genomic_DNA"/>
</dbReference>
<reference evidence="1 2" key="1">
    <citation type="submission" date="2019-05" db="EMBL/GenBank/DDBJ databases">
        <authorList>
            <person name="Qu J.-H."/>
        </authorList>
    </citation>
    <scope>NUCLEOTIDE SEQUENCE [LARGE SCALE GENOMIC DNA]</scope>
    <source>
        <strain evidence="1 2">Z12</strain>
    </source>
</reference>
<dbReference type="OrthoDB" id="9868576at2"/>
<name>A0A5R9KBK0_9BACT</name>
<evidence type="ECO:0000313" key="2">
    <source>
        <dbReference type="Proteomes" id="UP000309788"/>
    </source>
</evidence>
<comment type="caution">
    <text evidence="1">The sequence shown here is derived from an EMBL/GenBank/DDBJ whole genome shotgun (WGS) entry which is preliminary data.</text>
</comment>
<dbReference type="AlphaFoldDB" id="A0A5R9KBK0"/>
<organism evidence="1 2">
    <name type="scientific">Dyadobacter sediminis</name>
    <dbReference type="NCBI Taxonomy" id="1493691"/>
    <lineage>
        <taxon>Bacteria</taxon>
        <taxon>Pseudomonadati</taxon>
        <taxon>Bacteroidota</taxon>
        <taxon>Cytophagia</taxon>
        <taxon>Cytophagales</taxon>
        <taxon>Spirosomataceae</taxon>
        <taxon>Dyadobacter</taxon>
    </lineage>
</organism>
<evidence type="ECO:0000313" key="1">
    <source>
        <dbReference type="EMBL" id="TLU92138.1"/>
    </source>
</evidence>
<dbReference type="Proteomes" id="UP000309788">
    <property type="component" value="Unassembled WGS sequence"/>
</dbReference>
<sequence length="70" mass="7850">MACILLSHPFFTSARLKWLMEKVILSSFRLSGTWLAQRLINGNALFSGNAAFPGAWIVVKVTTHKKFPVM</sequence>